<evidence type="ECO:0000259" key="12">
    <source>
        <dbReference type="PROSITE" id="PS50111"/>
    </source>
</evidence>
<evidence type="ECO:0000256" key="7">
    <source>
        <dbReference type="ARBA" id="ARBA00023136"/>
    </source>
</evidence>
<comment type="caution">
    <text evidence="14">The sequence shown here is derived from an EMBL/GenBank/DDBJ whole genome shotgun (WGS) entry which is preliminary data.</text>
</comment>
<keyword evidence="4" id="KW-0145">Chemotaxis</keyword>
<reference evidence="14 15" key="1">
    <citation type="submission" date="2006-02" db="EMBL/GenBank/DDBJ databases">
        <authorList>
            <person name="Moran M.A."/>
            <person name="Kjelleberg S."/>
            <person name="Egan S."/>
            <person name="Saunders N."/>
            <person name="Thomas T."/>
            <person name="Ferriera S."/>
            <person name="Johnson J."/>
            <person name="Kravitz S."/>
            <person name="Halpern A."/>
            <person name="Remington K."/>
            <person name="Beeson K."/>
            <person name="Tran B."/>
            <person name="Rogers Y.-H."/>
            <person name="Friedman R."/>
            <person name="Venter J.C."/>
        </authorList>
    </citation>
    <scope>NUCLEOTIDE SEQUENCE [LARGE SCALE GENOMIC DNA]</scope>
    <source>
        <strain evidence="14 15">D2</strain>
    </source>
</reference>
<evidence type="ECO:0000256" key="11">
    <source>
        <dbReference type="SAM" id="Phobius"/>
    </source>
</evidence>
<dbReference type="EMBL" id="AAOH01000006">
    <property type="protein sequence ID" value="EAR27490.1"/>
    <property type="molecule type" value="Genomic_DNA"/>
</dbReference>
<feature type="transmembrane region" description="Helical" evidence="11">
    <location>
        <begin position="281"/>
        <end position="304"/>
    </location>
</feature>
<dbReference type="InterPro" id="IPR003660">
    <property type="entry name" value="HAMP_dom"/>
</dbReference>
<evidence type="ECO:0000256" key="4">
    <source>
        <dbReference type="ARBA" id="ARBA00022500"/>
    </source>
</evidence>
<keyword evidence="3" id="KW-0488">Methylation</keyword>
<dbReference type="RefSeq" id="WP_009838752.1">
    <property type="nucleotide sequence ID" value="NZ_AAOH01000006.1"/>
</dbReference>
<keyword evidence="2" id="KW-1003">Cell membrane</keyword>
<dbReference type="PANTHER" id="PTHR32089">
    <property type="entry name" value="METHYL-ACCEPTING CHEMOTAXIS PROTEIN MCPB"/>
    <property type="match status" value="1"/>
</dbReference>
<dbReference type="Pfam" id="PF00015">
    <property type="entry name" value="MCPsignal"/>
    <property type="match status" value="1"/>
</dbReference>
<dbReference type="eggNOG" id="COG0840">
    <property type="taxonomic scope" value="Bacteria"/>
</dbReference>
<dbReference type="InterPro" id="IPR004089">
    <property type="entry name" value="MCPsignal_dom"/>
</dbReference>
<keyword evidence="15" id="KW-1185">Reference proteome</keyword>
<dbReference type="GO" id="GO:0005886">
    <property type="term" value="C:plasma membrane"/>
    <property type="evidence" value="ECO:0007669"/>
    <property type="project" value="UniProtKB-SubCell"/>
</dbReference>
<evidence type="ECO:0000256" key="2">
    <source>
        <dbReference type="ARBA" id="ARBA00022475"/>
    </source>
</evidence>
<dbReference type="SMART" id="SM00304">
    <property type="entry name" value="HAMP"/>
    <property type="match status" value="2"/>
</dbReference>
<keyword evidence="8 10" id="KW-0807">Transducer</keyword>
<dbReference type="Gene3D" id="3.30.450.20">
    <property type="entry name" value="PAS domain"/>
    <property type="match status" value="1"/>
</dbReference>
<dbReference type="CDD" id="cd12912">
    <property type="entry name" value="PDC2_MCP_like"/>
    <property type="match status" value="1"/>
</dbReference>
<evidence type="ECO:0000256" key="9">
    <source>
        <dbReference type="ARBA" id="ARBA00029447"/>
    </source>
</evidence>
<organism evidence="14 15">
    <name type="scientific">Pseudoalteromonas tunicata D2</name>
    <dbReference type="NCBI Taxonomy" id="87626"/>
    <lineage>
        <taxon>Bacteria</taxon>
        <taxon>Pseudomonadati</taxon>
        <taxon>Pseudomonadota</taxon>
        <taxon>Gammaproteobacteria</taxon>
        <taxon>Alteromonadales</taxon>
        <taxon>Pseudoalteromonadaceae</taxon>
        <taxon>Pseudoalteromonas</taxon>
    </lineage>
</organism>
<feature type="domain" description="Methyl-accepting transducer" evidence="12">
    <location>
        <begin position="364"/>
        <end position="600"/>
    </location>
</feature>
<proteinExistence type="inferred from homology"/>
<dbReference type="Gene3D" id="1.10.287.950">
    <property type="entry name" value="Methyl-accepting chemotaxis protein"/>
    <property type="match status" value="1"/>
</dbReference>
<dbReference type="PANTHER" id="PTHR32089:SF39">
    <property type="entry name" value="METHYL-ACCEPTING CHEMOTAXIS PROTEIN HLYB"/>
    <property type="match status" value="1"/>
</dbReference>
<dbReference type="OrthoDB" id="2489132at2"/>
<evidence type="ECO:0000259" key="13">
    <source>
        <dbReference type="PROSITE" id="PS50885"/>
    </source>
</evidence>
<gene>
    <name evidence="14" type="ORF">PTD2_15662</name>
</gene>
<keyword evidence="5 11" id="KW-0812">Transmembrane</keyword>
<dbReference type="GO" id="GO:0007165">
    <property type="term" value="P:signal transduction"/>
    <property type="evidence" value="ECO:0007669"/>
    <property type="project" value="UniProtKB-KW"/>
</dbReference>
<evidence type="ECO:0000313" key="14">
    <source>
        <dbReference type="EMBL" id="EAR27490.1"/>
    </source>
</evidence>
<dbReference type="Pfam" id="PF00672">
    <property type="entry name" value="HAMP"/>
    <property type="match status" value="1"/>
</dbReference>
<comment type="similarity">
    <text evidence="9">Belongs to the methyl-accepting chemotaxis (MCP) protein family.</text>
</comment>
<accession>A4CD47</accession>
<dbReference type="GO" id="GO:0006935">
    <property type="term" value="P:chemotaxis"/>
    <property type="evidence" value="ECO:0007669"/>
    <property type="project" value="UniProtKB-KW"/>
</dbReference>
<evidence type="ECO:0000313" key="15">
    <source>
        <dbReference type="Proteomes" id="UP000006201"/>
    </source>
</evidence>
<feature type="domain" description="HAMP" evidence="13">
    <location>
        <begin position="305"/>
        <end position="359"/>
    </location>
</feature>
<keyword evidence="6 11" id="KW-1133">Transmembrane helix</keyword>
<dbReference type="SMART" id="SM00283">
    <property type="entry name" value="MA"/>
    <property type="match status" value="1"/>
</dbReference>
<dbReference type="CDD" id="cd11386">
    <property type="entry name" value="MCP_signal"/>
    <property type="match status" value="1"/>
</dbReference>
<dbReference type="PROSITE" id="PS50111">
    <property type="entry name" value="CHEMOTAXIS_TRANSDUC_2"/>
    <property type="match status" value="1"/>
</dbReference>
<dbReference type="Proteomes" id="UP000006201">
    <property type="component" value="Unassembled WGS sequence"/>
</dbReference>
<dbReference type="PRINTS" id="PR00260">
    <property type="entry name" value="CHEMTRNSDUCR"/>
</dbReference>
<evidence type="ECO:0000256" key="3">
    <source>
        <dbReference type="ARBA" id="ARBA00022481"/>
    </source>
</evidence>
<dbReference type="HOGENOM" id="CLU_000445_107_19_6"/>
<dbReference type="InterPro" id="IPR004090">
    <property type="entry name" value="Chemotax_Me-accpt_rcpt"/>
</dbReference>
<dbReference type="AlphaFoldDB" id="A4CD47"/>
<evidence type="ECO:0000256" key="10">
    <source>
        <dbReference type="PROSITE-ProRule" id="PRU00284"/>
    </source>
</evidence>
<dbReference type="PROSITE" id="PS50885">
    <property type="entry name" value="HAMP"/>
    <property type="match status" value="1"/>
</dbReference>
<dbReference type="GO" id="GO:0004888">
    <property type="term" value="F:transmembrane signaling receptor activity"/>
    <property type="evidence" value="ECO:0007669"/>
    <property type="project" value="InterPro"/>
</dbReference>
<dbReference type="SUPFAM" id="SSF58104">
    <property type="entry name" value="Methyl-accepting chemotaxis protein (MCP) signaling domain"/>
    <property type="match status" value="1"/>
</dbReference>
<sequence>MPFNFSIKQKVATVASVVAIVVALLIGASAIFSAKDIIEQRMVNSELPSKVQEINNYLSKEINSLLMASEQLASNEFIINWAKNSSDKNDTLLVNELNRVVTQYDLATASWANRNTAEYWNQNGFLRVLTPEQDGWFFGFTQASEESLISIYQESRGDVKMFINYQQLNGIGLAGLAKSVDDMQSILEKFTIEKTGFVFLVNKDGLVQLHKDDQLVAKKSLDQLYQSGTSRSLLTTQDFSLTEVVLAGKTYLLAASPIKNTDLYVIAQVPKAEVFAALDSLTWKIISISIVVAVLASIFGLILATTISAPLKKITVLFTELGAGDARLNYRLPPINQPELNTLSAGFNLFLNKIENAMKQVSNESHDIRRASGEVLTQSEINAQQIGQQKDQTMSVAAAINEMGATVQEIAASAASTAKLTEQSNQQVGATAKRVDRSQSDLKALASNIELASDKIHALAEKTAQIGSVVDVIRSISEQTNLLALNAAIESARAGEHGRGFAVVADEVRELAKRTSHSTDEIQKTIVELNNTSKEVVSDIARSKETASISVQSMADSVAELNAIVSTVNKINEMATIIATATEEQNKVVAEVGENVERISTLNEDALTNQLGVTGAIASLSDSAQSLDILVDSFKLEKK</sequence>
<evidence type="ECO:0000256" key="8">
    <source>
        <dbReference type="ARBA" id="ARBA00023224"/>
    </source>
</evidence>
<name>A4CD47_9GAMM</name>
<dbReference type="STRING" id="87626.PTD2_15662"/>
<protein>
    <submittedName>
        <fullName evidence="14">Putative methyl-accepting chemotaxis protein</fullName>
    </submittedName>
</protein>
<evidence type="ECO:0000256" key="5">
    <source>
        <dbReference type="ARBA" id="ARBA00022692"/>
    </source>
</evidence>
<comment type="subcellular location">
    <subcellularLocation>
        <location evidence="1">Cell membrane</location>
        <topology evidence="1">Multi-pass membrane protein</topology>
    </subcellularLocation>
</comment>
<keyword evidence="7 11" id="KW-0472">Membrane</keyword>
<dbReference type="FunFam" id="1.10.287.950:FF:000001">
    <property type="entry name" value="Methyl-accepting chemotaxis sensory transducer"/>
    <property type="match status" value="1"/>
</dbReference>
<evidence type="ECO:0000256" key="1">
    <source>
        <dbReference type="ARBA" id="ARBA00004651"/>
    </source>
</evidence>
<evidence type="ECO:0000256" key="6">
    <source>
        <dbReference type="ARBA" id="ARBA00022989"/>
    </source>
</evidence>